<evidence type="ECO:0000259" key="2">
    <source>
        <dbReference type="Pfam" id="PF09362"/>
    </source>
</evidence>
<dbReference type="InParanoid" id="A0A1V8SA01"/>
<dbReference type="AlphaFoldDB" id="A0A1V8SA01"/>
<accession>A0A1V8SA01</accession>
<evidence type="ECO:0000313" key="3">
    <source>
        <dbReference type="EMBL" id="OQN95869.1"/>
    </source>
</evidence>
<dbReference type="PANTHER" id="PTHR43662:SF12">
    <property type="entry name" value="DUF1996 DOMAIN-CONTAINING PROTEIN-RELATED"/>
    <property type="match status" value="1"/>
</dbReference>
<protein>
    <recommendedName>
        <fullName evidence="2">DUF1996 domain-containing protein</fullName>
    </recommendedName>
</protein>
<dbReference type="Proteomes" id="UP000192596">
    <property type="component" value="Unassembled WGS sequence"/>
</dbReference>
<keyword evidence="1" id="KW-0732">Signal</keyword>
<dbReference type="InterPro" id="IPR018535">
    <property type="entry name" value="DUF1996"/>
</dbReference>
<gene>
    <name evidence="3" type="ORF">B0A48_18154</name>
</gene>
<sequence length="347" mass="37187">MASSVAVLVTSLAALTTTVTASNVWTVNCAPLSIQRSDPILSLGTDSSHVHAAVGSTAFSRDMNGINGAADSSSTTCDKFTDHSSYWSPALYQITDSGAFQLLEFTGMNAYYQNYTCSYNADAPGYCQGVRDAQAPPAGLRMIAGDSKRRSYNDHDLWQVAILMEAGNSGEVHGMPTTLDGSRISGHARFPSCWDGVHLDSDDHRSHVSYPDPALHGDTQGGMCPSSHPHAMINIGAQFGFNLAGITDPSKLVWSNGDISGYGFHADFYMGWTDRDALTASFSNCFDNNNCPWRSFGSPTGADPNPKKLLPDAPPPWENLGAFGPLPTLPGNNPVTDVLRIRGRRAF</sequence>
<proteinExistence type="predicted"/>
<dbReference type="Pfam" id="PF09362">
    <property type="entry name" value="DUF1996"/>
    <property type="match status" value="1"/>
</dbReference>
<evidence type="ECO:0000313" key="4">
    <source>
        <dbReference type="Proteomes" id="UP000192596"/>
    </source>
</evidence>
<organism evidence="3 4">
    <name type="scientific">Cryoendolithus antarcticus</name>
    <dbReference type="NCBI Taxonomy" id="1507870"/>
    <lineage>
        <taxon>Eukaryota</taxon>
        <taxon>Fungi</taxon>
        <taxon>Dikarya</taxon>
        <taxon>Ascomycota</taxon>
        <taxon>Pezizomycotina</taxon>
        <taxon>Dothideomycetes</taxon>
        <taxon>Dothideomycetidae</taxon>
        <taxon>Cladosporiales</taxon>
        <taxon>Cladosporiaceae</taxon>
        <taxon>Cryoendolithus</taxon>
    </lineage>
</organism>
<keyword evidence="4" id="KW-1185">Reference proteome</keyword>
<feature type="chain" id="PRO_5013116736" description="DUF1996 domain-containing protein" evidence="1">
    <location>
        <begin position="22"/>
        <end position="347"/>
    </location>
</feature>
<dbReference type="OrthoDB" id="74764at2759"/>
<evidence type="ECO:0000256" key="1">
    <source>
        <dbReference type="SAM" id="SignalP"/>
    </source>
</evidence>
<name>A0A1V8SA01_9PEZI</name>
<feature type="domain" description="DUF1996" evidence="2">
    <location>
        <begin position="38"/>
        <end position="272"/>
    </location>
</feature>
<feature type="signal peptide" evidence="1">
    <location>
        <begin position="1"/>
        <end position="21"/>
    </location>
</feature>
<reference evidence="4" key="1">
    <citation type="submission" date="2017-03" db="EMBL/GenBank/DDBJ databases">
        <title>Genomes of endolithic fungi from Antarctica.</title>
        <authorList>
            <person name="Coleine C."/>
            <person name="Masonjones S."/>
            <person name="Stajich J.E."/>
        </authorList>
    </citation>
    <scope>NUCLEOTIDE SEQUENCE [LARGE SCALE GENOMIC DNA]</scope>
    <source>
        <strain evidence="4">CCFEE 5527</strain>
    </source>
</reference>
<dbReference type="EMBL" id="NAJO01000077">
    <property type="protein sequence ID" value="OQN95869.1"/>
    <property type="molecule type" value="Genomic_DNA"/>
</dbReference>
<dbReference type="PANTHER" id="PTHR43662">
    <property type="match status" value="1"/>
</dbReference>
<dbReference type="STRING" id="1507870.A0A1V8SA01"/>
<comment type="caution">
    <text evidence="3">The sequence shown here is derived from an EMBL/GenBank/DDBJ whole genome shotgun (WGS) entry which is preliminary data.</text>
</comment>